<protein>
    <submittedName>
        <fullName evidence="1">Restriction endonuclease</fullName>
    </submittedName>
</protein>
<evidence type="ECO:0000313" key="1">
    <source>
        <dbReference type="EMBL" id="RFC62266.1"/>
    </source>
</evidence>
<reference evidence="1 2" key="1">
    <citation type="submission" date="2018-08" db="EMBL/GenBank/DDBJ databases">
        <title>Fulvimarina sp. 85, whole genome shotgun sequence.</title>
        <authorList>
            <person name="Tuo L."/>
        </authorList>
    </citation>
    <scope>NUCLEOTIDE SEQUENCE [LARGE SCALE GENOMIC DNA]</scope>
    <source>
        <strain evidence="1 2">85</strain>
    </source>
</reference>
<comment type="caution">
    <text evidence="1">The sequence shown here is derived from an EMBL/GenBank/DDBJ whole genome shotgun (WGS) entry which is preliminary data.</text>
</comment>
<dbReference type="Proteomes" id="UP000264310">
    <property type="component" value="Unassembled WGS sequence"/>
</dbReference>
<dbReference type="InterPro" id="IPR019292">
    <property type="entry name" value="McrC"/>
</dbReference>
<dbReference type="Pfam" id="PF10117">
    <property type="entry name" value="McrBC"/>
    <property type="match status" value="1"/>
</dbReference>
<keyword evidence="1" id="KW-0540">Nuclease</keyword>
<dbReference type="OrthoDB" id="307209at2"/>
<accession>A0A371WZB1</accession>
<keyword evidence="2" id="KW-1185">Reference proteome</keyword>
<dbReference type="GO" id="GO:0004519">
    <property type="term" value="F:endonuclease activity"/>
    <property type="evidence" value="ECO:0007669"/>
    <property type="project" value="UniProtKB-KW"/>
</dbReference>
<dbReference type="RefSeq" id="WP_116684534.1">
    <property type="nucleotide sequence ID" value="NZ_QURL01000008.1"/>
</dbReference>
<dbReference type="PANTHER" id="PTHR38733">
    <property type="entry name" value="PROTEIN MCRC"/>
    <property type="match status" value="1"/>
</dbReference>
<evidence type="ECO:0000313" key="2">
    <source>
        <dbReference type="Proteomes" id="UP000264310"/>
    </source>
</evidence>
<gene>
    <name evidence="1" type="ORF">DYI37_17330</name>
</gene>
<name>A0A371WZB1_9HYPH</name>
<sequence>MIRRTLLEWTGLQFGEGDDKINRGVADRLHAAASASRLGHVALDRRANGLYARHVVGVVVAGNCVLEILPKIDFAGDSAPNETRIRDRLVHMLAFAFDFPIAAGAATGLGTQRDNLLEILIALFASRLTDAVRKGMPRRYVEVAEDLPTLRGRLDLRRQFTVLAASPQRLACRFDDLSPDIALNQIMKAAITRLLRITRSASNDRALRELAAVYADITPVHPRRLAWNEVSLDRTNVRWKGLLNLAKMLLGDRFQTTSSGQTEGISLLFDMNILFETYTARLVDRVLQGTGFKATAQGGFRKCLRDESGSELFLTKPDILIRRGEIVEAIIDTKWKPLSDKIDDPKRGVSQSDIYQIMAYSRLYRCRNVVLLYPHHVRLKSQPPLLAMHTIAPFDNCNRLTIATVEIESDSSAIESLRKNLENLFNQDVEGLRFCRIASS</sequence>
<organism evidence="1 2">
    <name type="scientific">Fulvimarina endophytica</name>
    <dbReference type="NCBI Taxonomy" id="2293836"/>
    <lineage>
        <taxon>Bacteria</taxon>
        <taxon>Pseudomonadati</taxon>
        <taxon>Pseudomonadota</taxon>
        <taxon>Alphaproteobacteria</taxon>
        <taxon>Hyphomicrobiales</taxon>
        <taxon>Aurantimonadaceae</taxon>
        <taxon>Fulvimarina</taxon>
    </lineage>
</organism>
<keyword evidence="1" id="KW-0378">Hydrolase</keyword>
<keyword evidence="1" id="KW-0255">Endonuclease</keyword>
<dbReference type="PANTHER" id="PTHR38733:SF1">
    <property type="entry name" value="TYPE IV METHYL-DIRECTED RESTRICTION ENZYME ECOKMCRBC"/>
    <property type="match status" value="1"/>
</dbReference>
<dbReference type="AlphaFoldDB" id="A0A371WZB1"/>
<dbReference type="EMBL" id="QURL01000008">
    <property type="protein sequence ID" value="RFC62266.1"/>
    <property type="molecule type" value="Genomic_DNA"/>
</dbReference>
<proteinExistence type="predicted"/>